<dbReference type="InterPro" id="IPR050641">
    <property type="entry name" value="RIFMO-like"/>
</dbReference>
<sequence>MKSRHFTYLNPLSSHILKTPAHVQSDILPVLIVGAGPAGLFCALSLAQNGVKVRILDKADRFYVGSRGYGVQANGACLSRDYLEGILRGHLAKYGVKVELGQGLVAIEQRDDLVKAGISPFQAGQATGDTKIIEAQYLVGADGARGASRELLGLTFQGKLTMQTVWFGTM</sequence>
<evidence type="ECO:0000256" key="2">
    <source>
        <dbReference type="ARBA" id="ARBA00022630"/>
    </source>
</evidence>
<keyword evidence="3" id="KW-0274">FAD</keyword>
<dbReference type="EMBL" id="JBAHYK010001077">
    <property type="protein sequence ID" value="KAL0569637.1"/>
    <property type="molecule type" value="Genomic_DNA"/>
</dbReference>
<accession>A0ABR3F337</accession>
<evidence type="ECO:0000256" key="4">
    <source>
        <dbReference type="ARBA" id="ARBA00023002"/>
    </source>
</evidence>
<reference evidence="6 7" key="1">
    <citation type="submission" date="2024-02" db="EMBL/GenBank/DDBJ databases">
        <title>A draft genome for the cacao thread blight pathogen Marasmius crinis-equi.</title>
        <authorList>
            <person name="Cohen S.P."/>
            <person name="Baruah I.K."/>
            <person name="Amoako-Attah I."/>
            <person name="Bukari Y."/>
            <person name="Meinhardt L.W."/>
            <person name="Bailey B.A."/>
        </authorList>
    </citation>
    <scope>NUCLEOTIDE SEQUENCE [LARGE SCALE GENOMIC DNA]</scope>
    <source>
        <strain evidence="6 7">GH-76</strain>
    </source>
</reference>
<evidence type="ECO:0000313" key="7">
    <source>
        <dbReference type="Proteomes" id="UP001465976"/>
    </source>
</evidence>
<dbReference type="Gene3D" id="3.50.50.60">
    <property type="entry name" value="FAD/NAD(P)-binding domain"/>
    <property type="match status" value="2"/>
</dbReference>
<keyword evidence="2" id="KW-0285">Flavoprotein</keyword>
<dbReference type="InterPro" id="IPR002938">
    <property type="entry name" value="FAD-bd"/>
</dbReference>
<dbReference type="Pfam" id="PF01494">
    <property type="entry name" value="FAD_binding_3"/>
    <property type="match status" value="2"/>
</dbReference>
<evidence type="ECO:0000256" key="1">
    <source>
        <dbReference type="ARBA" id="ARBA00001974"/>
    </source>
</evidence>
<gene>
    <name evidence="6" type="ORF">V5O48_012321</name>
</gene>
<organism evidence="6 7">
    <name type="scientific">Marasmius crinis-equi</name>
    <dbReference type="NCBI Taxonomy" id="585013"/>
    <lineage>
        <taxon>Eukaryota</taxon>
        <taxon>Fungi</taxon>
        <taxon>Dikarya</taxon>
        <taxon>Basidiomycota</taxon>
        <taxon>Agaricomycotina</taxon>
        <taxon>Agaricomycetes</taxon>
        <taxon>Agaricomycetidae</taxon>
        <taxon>Agaricales</taxon>
        <taxon>Marasmiineae</taxon>
        <taxon>Marasmiaceae</taxon>
        <taxon>Marasmius</taxon>
    </lineage>
</organism>
<comment type="cofactor">
    <cofactor evidence="1">
        <name>FAD</name>
        <dbReference type="ChEBI" id="CHEBI:57692"/>
    </cofactor>
</comment>
<proteinExistence type="predicted"/>
<keyword evidence="7" id="KW-1185">Reference proteome</keyword>
<comment type="caution">
    <text evidence="6">The sequence shown here is derived from an EMBL/GenBank/DDBJ whole genome shotgun (WGS) entry which is preliminary data.</text>
</comment>
<evidence type="ECO:0000256" key="3">
    <source>
        <dbReference type="ARBA" id="ARBA00022827"/>
    </source>
</evidence>
<feature type="domain" description="FAD-binding" evidence="5">
    <location>
        <begin position="29"/>
        <end position="72"/>
    </location>
</feature>
<dbReference type="Proteomes" id="UP001465976">
    <property type="component" value="Unassembled WGS sequence"/>
</dbReference>
<dbReference type="PANTHER" id="PTHR43004:SF19">
    <property type="entry name" value="BINDING MONOOXYGENASE, PUTATIVE (JCVI)-RELATED"/>
    <property type="match status" value="1"/>
</dbReference>
<name>A0ABR3F337_9AGAR</name>
<dbReference type="SUPFAM" id="SSF51905">
    <property type="entry name" value="FAD/NAD(P)-binding domain"/>
    <property type="match status" value="1"/>
</dbReference>
<dbReference type="Gene3D" id="3.30.9.10">
    <property type="entry name" value="D-Amino Acid Oxidase, subunit A, domain 2"/>
    <property type="match status" value="1"/>
</dbReference>
<evidence type="ECO:0000313" key="6">
    <source>
        <dbReference type="EMBL" id="KAL0569637.1"/>
    </source>
</evidence>
<protein>
    <recommendedName>
        <fullName evidence="5">FAD-binding domain-containing protein</fullName>
    </recommendedName>
</protein>
<keyword evidence="4" id="KW-0560">Oxidoreductase</keyword>
<evidence type="ECO:0000259" key="5">
    <source>
        <dbReference type="Pfam" id="PF01494"/>
    </source>
</evidence>
<dbReference type="PANTHER" id="PTHR43004">
    <property type="entry name" value="TRK SYSTEM POTASSIUM UPTAKE PROTEIN"/>
    <property type="match status" value="1"/>
</dbReference>
<feature type="domain" description="FAD-binding" evidence="5">
    <location>
        <begin position="79"/>
        <end position="167"/>
    </location>
</feature>
<dbReference type="InterPro" id="IPR036188">
    <property type="entry name" value="FAD/NAD-bd_sf"/>
</dbReference>